<evidence type="ECO:0000256" key="6">
    <source>
        <dbReference type="SAM" id="Phobius"/>
    </source>
</evidence>
<dbReference type="InterPro" id="IPR020846">
    <property type="entry name" value="MFS_dom"/>
</dbReference>
<dbReference type="KEGG" id="aft:BBF96_00550"/>
<dbReference type="InterPro" id="IPR053160">
    <property type="entry name" value="MFS_DHA3_Transporter"/>
</dbReference>
<feature type="domain" description="Major facilitator superfamily (MFS) profile" evidence="7">
    <location>
        <begin position="1"/>
        <end position="390"/>
    </location>
</feature>
<dbReference type="PROSITE" id="PS00216">
    <property type="entry name" value="SUGAR_TRANSPORT_1"/>
    <property type="match status" value="1"/>
</dbReference>
<feature type="transmembrane region" description="Helical" evidence="6">
    <location>
        <begin position="247"/>
        <end position="268"/>
    </location>
</feature>
<dbReference type="PANTHER" id="PTHR23530:SF1">
    <property type="entry name" value="PERMEASE, MAJOR FACILITATOR SUPERFAMILY-RELATED"/>
    <property type="match status" value="1"/>
</dbReference>
<dbReference type="RefSeq" id="WP_127015355.1">
    <property type="nucleotide sequence ID" value="NZ_CP016379.1"/>
</dbReference>
<feature type="transmembrane region" description="Helical" evidence="6">
    <location>
        <begin position="100"/>
        <end position="120"/>
    </location>
</feature>
<feature type="transmembrane region" description="Helical" evidence="6">
    <location>
        <begin position="369"/>
        <end position="387"/>
    </location>
</feature>
<feature type="transmembrane region" description="Helical" evidence="6">
    <location>
        <begin position="70"/>
        <end position="88"/>
    </location>
</feature>
<dbReference type="PROSITE" id="PS50850">
    <property type="entry name" value="MFS"/>
    <property type="match status" value="1"/>
</dbReference>
<dbReference type="SUPFAM" id="SSF103473">
    <property type="entry name" value="MFS general substrate transporter"/>
    <property type="match status" value="1"/>
</dbReference>
<dbReference type="GO" id="GO:0005886">
    <property type="term" value="C:plasma membrane"/>
    <property type="evidence" value="ECO:0007669"/>
    <property type="project" value="UniProtKB-SubCell"/>
</dbReference>
<dbReference type="Gene3D" id="1.20.1250.20">
    <property type="entry name" value="MFS general substrate transporter like domains"/>
    <property type="match status" value="1"/>
</dbReference>
<evidence type="ECO:0000313" key="9">
    <source>
        <dbReference type="Proteomes" id="UP000267250"/>
    </source>
</evidence>
<feature type="transmembrane region" description="Helical" evidence="6">
    <location>
        <begin position="37"/>
        <end position="58"/>
    </location>
</feature>
<dbReference type="InterPro" id="IPR005829">
    <property type="entry name" value="Sugar_transporter_CS"/>
</dbReference>
<dbReference type="InterPro" id="IPR036259">
    <property type="entry name" value="MFS_trans_sf"/>
</dbReference>
<dbReference type="OrthoDB" id="9816124at2"/>
<comment type="subcellular location">
    <subcellularLocation>
        <location evidence="1">Cell membrane</location>
        <topology evidence="1">Multi-pass membrane protein</topology>
    </subcellularLocation>
</comment>
<keyword evidence="3 6" id="KW-0812">Transmembrane</keyword>
<dbReference type="PANTHER" id="PTHR23530">
    <property type="entry name" value="TRANSPORT PROTEIN-RELATED"/>
    <property type="match status" value="1"/>
</dbReference>
<feature type="transmembrane region" description="Helical" evidence="6">
    <location>
        <begin position="132"/>
        <end position="156"/>
    </location>
</feature>
<keyword evidence="5 6" id="KW-0472">Membrane</keyword>
<feature type="transmembrane region" description="Helical" evidence="6">
    <location>
        <begin position="214"/>
        <end position="235"/>
    </location>
</feature>
<feature type="transmembrane region" description="Helical" evidence="6">
    <location>
        <begin position="12"/>
        <end position="31"/>
    </location>
</feature>
<evidence type="ECO:0000256" key="5">
    <source>
        <dbReference type="ARBA" id="ARBA00023136"/>
    </source>
</evidence>
<reference evidence="8 9" key="1">
    <citation type="submission" date="2016-07" db="EMBL/GenBank/DDBJ databases">
        <title>Genome and transcriptome analysis of iron-reducing fermentative bacteria Anoxybacter fermentans.</title>
        <authorList>
            <person name="Zeng X."/>
            <person name="Shao Z."/>
        </authorList>
    </citation>
    <scope>NUCLEOTIDE SEQUENCE [LARGE SCALE GENOMIC DNA]</scope>
    <source>
        <strain evidence="8 9">DY22613</strain>
    </source>
</reference>
<organism evidence="8 9">
    <name type="scientific">Anoxybacter fermentans</name>
    <dbReference type="NCBI Taxonomy" id="1323375"/>
    <lineage>
        <taxon>Bacteria</taxon>
        <taxon>Bacillati</taxon>
        <taxon>Bacillota</taxon>
        <taxon>Clostridia</taxon>
        <taxon>Halanaerobiales</taxon>
        <taxon>Anoxybacter</taxon>
    </lineage>
</organism>
<keyword evidence="9" id="KW-1185">Reference proteome</keyword>
<evidence type="ECO:0000256" key="4">
    <source>
        <dbReference type="ARBA" id="ARBA00022989"/>
    </source>
</evidence>
<dbReference type="InterPro" id="IPR011701">
    <property type="entry name" value="MFS"/>
</dbReference>
<feature type="transmembrane region" description="Helical" evidence="6">
    <location>
        <begin position="162"/>
        <end position="182"/>
    </location>
</feature>
<dbReference type="Pfam" id="PF07690">
    <property type="entry name" value="MFS_1"/>
    <property type="match status" value="1"/>
</dbReference>
<dbReference type="AlphaFoldDB" id="A0A3Q9HNF3"/>
<dbReference type="GO" id="GO:0022857">
    <property type="term" value="F:transmembrane transporter activity"/>
    <property type="evidence" value="ECO:0007669"/>
    <property type="project" value="InterPro"/>
</dbReference>
<evidence type="ECO:0000259" key="7">
    <source>
        <dbReference type="PROSITE" id="PS50850"/>
    </source>
</evidence>
<keyword evidence="4 6" id="KW-1133">Transmembrane helix</keyword>
<evidence type="ECO:0000313" key="8">
    <source>
        <dbReference type="EMBL" id="AZR72025.1"/>
    </source>
</evidence>
<proteinExistence type="predicted"/>
<gene>
    <name evidence="8" type="ORF">BBF96_00550</name>
</gene>
<evidence type="ECO:0000256" key="3">
    <source>
        <dbReference type="ARBA" id="ARBA00022692"/>
    </source>
</evidence>
<dbReference type="Proteomes" id="UP000267250">
    <property type="component" value="Chromosome"/>
</dbReference>
<feature type="transmembrane region" description="Helical" evidence="6">
    <location>
        <begin position="338"/>
        <end position="357"/>
    </location>
</feature>
<sequence>MKKPDNIFKFYVFTFLRNFELVMPVLVLFYLDNNLTYANIFFLQAWFTLIIMIFEIPSGALSDFFGRKKTLLISGFIHAFACWIYSISKSFGMFLVCETFWGISAAFASGTLQAFVYDSLKDYKRENEAKQVFAKVQTISLLSKAVSAVIGAYIASIYSYRFVFFLTTFSFLAAFITSLFFNEPKCLQTVKRVTLRDYIKQIKDGLNILRGSSILIFLTVESTIINTCIALSFWFFQPLLQSRGLAIANFGLVIAMFNIFSASGVILAPKCEKMIGAQKTILFSELFPTIFMIVVGIWINLYVAIIGFIIIHGINMIRMALFNDYFNRYIDTQQRATVLSLISFLGSLSYAILGPIVGKITDYTGLDVILTGIGVVTGILIIMLGFMRQRLSQDLQSLNA</sequence>
<protein>
    <recommendedName>
        <fullName evidence="7">Major facilitator superfamily (MFS) profile domain-containing protein</fullName>
    </recommendedName>
</protein>
<dbReference type="EMBL" id="CP016379">
    <property type="protein sequence ID" value="AZR72025.1"/>
    <property type="molecule type" value="Genomic_DNA"/>
</dbReference>
<evidence type="ECO:0000256" key="2">
    <source>
        <dbReference type="ARBA" id="ARBA00022448"/>
    </source>
</evidence>
<name>A0A3Q9HNF3_9FIRM</name>
<keyword evidence="2" id="KW-0813">Transport</keyword>
<accession>A0A3Q9HNF3</accession>
<evidence type="ECO:0000256" key="1">
    <source>
        <dbReference type="ARBA" id="ARBA00004651"/>
    </source>
</evidence>